<keyword evidence="2" id="KW-1185">Reference proteome</keyword>
<proteinExistence type="predicted"/>
<organism evidence="1 2">
    <name type="scientific">Thiohalocapsa halophila</name>
    <dbReference type="NCBI Taxonomy" id="69359"/>
    <lineage>
        <taxon>Bacteria</taxon>
        <taxon>Pseudomonadati</taxon>
        <taxon>Pseudomonadota</taxon>
        <taxon>Gammaproteobacteria</taxon>
        <taxon>Chromatiales</taxon>
        <taxon>Chromatiaceae</taxon>
        <taxon>Thiohalocapsa</taxon>
    </lineage>
</organism>
<accession>A0ABS1CNU4</accession>
<gene>
    <name evidence="1" type="ORF">CKO31_23215</name>
</gene>
<sequence>MRATLPLSHAVSESGVETMQIFHYGGVNGSCHQPTLDDGRPLLIDGWPLQGAEAGPDSGWAAQLEIRFPVRVRSSGDSLICS</sequence>
<dbReference type="EMBL" id="NRRV01000098">
    <property type="protein sequence ID" value="MBK1633600.1"/>
    <property type="molecule type" value="Genomic_DNA"/>
</dbReference>
<evidence type="ECO:0000313" key="1">
    <source>
        <dbReference type="EMBL" id="MBK1633600.1"/>
    </source>
</evidence>
<protein>
    <submittedName>
        <fullName evidence="1">Uncharacterized protein</fullName>
    </submittedName>
</protein>
<reference evidence="1 2" key="1">
    <citation type="journal article" date="2020" name="Microorganisms">
        <title>Osmotic Adaptation and Compatible Solute Biosynthesis of Phototrophic Bacteria as Revealed from Genome Analyses.</title>
        <authorList>
            <person name="Imhoff J.F."/>
            <person name="Rahn T."/>
            <person name="Kunzel S."/>
            <person name="Keller A."/>
            <person name="Neulinger S.C."/>
        </authorList>
    </citation>
    <scope>NUCLEOTIDE SEQUENCE [LARGE SCALE GENOMIC DNA]</scope>
    <source>
        <strain evidence="1 2">DSM 6210</strain>
    </source>
</reference>
<name>A0ABS1CNU4_9GAMM</name>
<comment type="caution">
    <text evidence="1">The sequence shown here is derived from an EMBL/GenBank/DDBJ whole genome shotgun (WGS) entry which is preliminary data.</text>
</comment>
<evidence type="ECO:0000313" key="2">
    <source>
        <dbReference type="Proteomes" id="UP000748752"/>
    </source>
</evidence>
<dbReference type="Proteomes" id="UP000748752">
    <property type="component" value="Unassembled WGS sequence"/>
</dbReference>